<dbReference type="AlphaFoldDB" id="A0A5S3UUS7"/>
<evidence type="ECO:0000313" key="1">
    <source>
        <dbReference type="EMBL" id="QPB84186.1"/>
    </source>
</evidence>
<organism evidence="1 2">
    <name type="scientific">Pseudoalteromonas rubra</name>
    <dbReference type="NCBI Taxonomy" id="43658"/>
    <lineage>
        <taxon>Bacteria</taxon>
        <taxon>Pseudomonadati</taxon>
        <taxon>Pseudomonadota</taxon>
        <taxon>Gammaproteobacteria</taxon>
        <taxon>Alteromonadales</taxon>
        <taxon>Pseudoalteromonadaceae</taxon>
        <taxon>Pseudoalteromonas</taxon>
    </lineage>
</organism>
<dbReference type="EMBL" id="CP045429">
    <property type="protein sequence ID" value="QPB84186.1"/>
    <property type="molecule type" value="Genomic_DNA"/>
</dbReference>
<reference evidence="1 2" key="1">
    <citation type="submission" date="2019-10" db="EMBL/GenBank/DDBJ databases">
        <title>Pseudoalteromonas rubra S4059.</title>
        <authorList>
            <person name="Paulsen S."/>
            <person name="Wang X."/>
        </authorList>
    </citation>
    <scope>NUCLEOTIDE SEQUENCE [LARGE SCALE GENOMIC DNA]</scope>
    <source>
        <strain evidence="1 2">S4059</strain>
    </source>
</reference>
<proteinExistence type="predicted"/>
<sequence>MIKPTVLLILFFLVSGNRFLSNYPTTVVKYEKSEGYHTFILAAVAGVLLHIVSFIILTVFTLCFPSLAYSIGFEFKKFVEVLMPSIASNAEILNMVSVSGVAFVLAGLAPAIIIKLYALANRNLILEAWQKDATGDKTPEFLSLAFSSASLGLPVAFTMKNRKVYIGYIIRTSAASNDLEILPIVSGYRKKEDLDLVYLVDYQPITDKISEDDKTRNSSNIASDVIAKKFAIVLPHREIVHANLHDMSQMEHFRKHRFDLGQVQADNVTFDGESNKPEKVVVHKKWYEFWKWFKRK</sequence>
<evidence type="ECO:0000313" key="2">
    <source>
        <dbReference type="Proteomes" id="UP000305729"/>
    </source>
</evidence>
<dbReference type="RefSeq" id="WP_138538660.1">
    <property type="nucleotide sequence ID" value="NZ_CP045429.1"/>
</dbReference>
<name>A0A5S3UUS7_9GAMM</name>
<protein>
    <submittedName>
        <fullName evidence="1">Uncharacterized protein</fullName>
    </submittedName>
</protein>
<gene>
    <name evidence="1" type="ORF">CWC22_014780</name>
</gene>
<dbReference type="Proteomes" id="UP000305729">
    <property type="component" value="Chromosome 1"/>
</dbReference>
<accession>A0A5S3UUS7</accession>